<evidence type="ECO:0000313" key="1">
    <source>
        <dbReference type="EMBL" id="KAF5786188.1"/>
    </source>
</evidence>
<organism evidence="1 2">
    <name type="scientific">Helianthus annuus</name>
    <name type="common">Common sunflower</name>
    <dbReference type="NCBI Taxonomy" id="4232"/>
    <lineage>
        <taxon>Eukaryota</taxon>
        <taxon>Viridiplantae</taxon>
        <taxon>Streptophyta</taxon>
        <taxon>Embryophyta</taxon>
        <taxon>Tracheophyta</taxon>
        <taxon>Spermatophyta</taxon>
        <taxon>Magnoliopsida</taxon>
        <taxon>eudicotyledons</taxon>
        <taxon>Gunneridae</taxon>
        <taxon>Pentapetalae</taxon>
        <taxon>asterids</taxon>
        <taxon>campanulids</taxon>
        <taxon>Asterales</taxon>
        <taxon>Asteraceae</taxon>
        <taxon>Asteroideae</taxon>
        <taxon>Heliantheae alliance</taxon>
        <taxon>Heliantheae</taxon>
        <taxon>Helianthus</taxon>
    </lineage>
</organism>
<sequence length="48" mass="5675">MVEGVNRRWVFFYSVRRKQPAEIDTASAHPCKRLRQPICFPDLINLKS</sequence>
<reference evidence="1" key="2">
    <citation type="submission" date="2020-06" db="EMBL/GenBank/DDBJ databases">
        <title>Helianthus annuus Genome sequencing and assembly Release 2.</title>
        <authorList>
            <person name="Gouzy J."/>
            <person name="Langlade N."/>
            <person name="Munos S."/>
        </authorList>
    </citation>
    <scope>NUCLEOTIDE SEQUENCE</scope>
    <source>
        <tissue evidence="1">Leaves</tissue>
    </source>
</reference>
<dbReference type="Gramene" id="mRNA:HanXRQr2_Chr10g0437881">
    <property type="protein sequence ID" value="mRNA:HanXRQr2_Chr10g0437881"/>
    <property type="gene ID" value="HanXRQr2_Chr10g0437881"/>
</dbReference>
<dbReference type="AlphaFoldDB" id="A0A9K3N4H7"/>
<accession>A0A9K3N4H7</accession>
<dbReference type="EMBL" id="MNCJ02000325">
    <property type="protein sequence ID" value="KAF5786188.1"/>
    <property type="molecule type" value="Genomic_DNA"/>
</dbReference>
<protein>
    <submittedName>
        <fullName evidence="1">Uncharacterized protein</fullName>
    </submittedName>
</protein>
<reference evidence="1" key="1">
    <citation type="journal article" date="2017" name="Nature">
        <title>The sunflower genome provides insights into oil metabolism, flowering and Asterid evolution.</title>
        <authorList>
            <person name="Badouin H."/>
            <person name="Gouzy J."/>
            <person name="Grassa C.J."/>
            <person name="Murat F."/>
            <person name="Staton S.E."/>
            <person name="Cottret L."/>
            <person name="Lelandais-Briere C."/>
            <person name="Owens G.L."/>
            <person name="Carrere S."/>
            <person name="Mayjonade B."/>
            <person name="Legrand L."/>
            <person name="Gill N."/>
            <person name="Kane N.C."/>
            <person name="Bowers J.E."/>
            <person name="Hubner S."/>
            <person name="Bellec A."/>
            <person name="Berard A."/>
            <person name="Berges H."/>
            <person name="Blanchet N."/>
            <person name="Boniface M.C."/>
            <person name="Brunel D."/>
            <person name="Catrice O."/>
            <person name="Chaidir N."/>
            <person name="Claudel C."/>
            <person name="Donnadieu C."/>
            <person name="Faraut T."/>
            <person name="Fievet G."/>
            <person name="Helmstetter N."/>
            <person name="King M."/>
            <person name="Knapp S.J."/>
            <person name="Lai Z."/>
            <person name="Le Paslier M.C."/>
            <person name="Lippi Y."/>
            <person name="Lorenzon L."/>
            <person name="Mandel J.R."/>
            <person name="Marage G."/>
            <person name="Marchand G."/>
            <person name="Marquand E."/>
            <person name="Bret-Mestries E."/>
            <person name="Morien E."/>
            <person name="Nambeesan S."/>
            <person name="Nguyen T."/>
            <person name="Pegot-Espagnet P."/>
            <person name="Pouilly N."/>
            <person name="Raftis F."/>
            <person name="Sallet E."/>
            <person name="Schiex T."/>
            <person name="Thomas J."/>
            <person name="Vandecasteele C."/>
            <person name="Vares D."/>
            <person name="Vear F."/>
            <person name="Vautrin S."/>
            <person name="Crespi M."/>
            <person name="Mangin B."/>
            <person name="Burke J.M."/>
            <person name="Salse J."/>
            <person name="Munos S."/>
            <person name="Vincourt P."/>
            <person name="Rieseberg L.H."/>
            <person name="Langlade N.B."/>
        </authorList>
    </citation>
    <scope>NUCLEOTIDE SEQUENCE</scope>
    <source>
        <tissue evidence="1">Leaves</tissue>
    </source>
</reference>
<evidence type="ECO:0000313" key="2">
    <source>
        <dbReference type="Proteomes" id="UP000215914"/>
    </source>
</evidence>
<dbReference type="Proteomes" id="UP000215914">
    <property type="component" value="Unassembled WGS sequence"/>
</dbReference>
<keyword evidence="2" id="KW-1185">Reference proteome</keyword>
<gene>
    <name evidence="1" type="ORF">HanXRQr2_Chr10g0437881</name>
</gene>
<comment type="caution">
    <text evidence="1">The sequence shown here is derived from an EMBL/GenBank/DDBJ whole genome shotgun (WGS) entry which is preliminary data.</text>
</comment>
<name>A0A9K3N4H7_HELAN</name>
<proteinExistence type="predicted"/>